<keyword evidence="1" id="KW-0464">Manganese</keyword>
<dbReference type="Proteomes" id="UP001223712">
    <property type="component" value="Unassembled WGS sequence"/>
</dbReference>
<dbReference type="RefSeq" id="WP_290334997.1">
    <property type="nucleotide sequence ID" value="NZ_JAUFQY010000002.1"/>
</dbReference>
<dbReference type="PANTHER" id="PTHR10277:SF9">
    <property type="entry name" value="2-ISOPROPYLMALATE SYNTHASE 1, CHLOROPLASTIC-RELATED"/>
    <property type="match status" value="1"/>
</dbReference>
<sequence>MNNLQNVDVTLRDGGYLNNFNFTLEYAIEHVRNMTLSNIEWIEIGYKNGSFKPINNIGITGVCSNQYVSKIHQAVPEANLCVICHTKNISKSDITHLFENGVGFLRLCLNIDTCTDEYFHQTLSYAEYAKSLGMLVSINAVRVSQTKLNKLINLVWAAEKCGVDIIYLADSNGSLTPRLVNKYISTLANTSDSMRIGFHAHDNINMAMANSIEAHLAGAEFIDSSISGMGKGSGNLNIESWISYVTNNLGSDKYRLGHLFKQCDILSAQSFFIKPERKVLDMILAVSNLSVEYKENPLFANMDDVDKVLEGALSLSGGFLLEFNFVSSHQYIRTR</sequence>
<evidence type="ECO:0000313" key="4">
    <source>
        <dbReference type="Proteomes" id="UP001223712"/>
    </source>
</evidence>
<dbReference type="PANTHER" id="PTHR10277">
    <property type="entry name" value="HOMOCITRATE SYNTHASE-RELATED"/>
    <property type="match status" value="1"/>
</dbReference>
<dbReference type="EMBL" id="JAUFQY010000002">
    <property type="protein sequence ID" value="MDN3702667.1"/>
    <property type="molecule type" value="Genomic_DNA"/>
</dbReference>
<reference evidence="4" key="1">
    <citation type="journal article" date="2019" name="Int. J. Syst. Evol. Microbiol.">
        <title>The Global Catalogue of Microorganisms (GCM) 10K type strain sequencing project: providing services to taxonomists for standard genome sequencing and annotation.</title>
        <authorList>
            <consortium name="The Broad Institute Genomics Platform"/>
            <consortium name="The Broad Institute Genome Sequencing Center for Infectious Disease"/>
            <person name="Wu L."/>
            <person name="Ma J."/>
        </authorList>
    </citation>
    <scope>NUCLEOTIDE SEQUENCE [LARGE SCALE GENOMIC DNA]</scope>
    <source>
        <strain evidence="4">CECT 7226</strain>
    </source>
</reference>
<accession>A0ABT8CLP4</accession>
<comment type="caution">
    <text evidence="3">The sequence shown here is derived from an EMBL/GenBank/DDBJ whole genome shotgun (WGS) entry which is preliminary data.</text>
</comment>
<evidence type="ECO:0000313" key="3">
    <source>
        <dbReference type="EMBL" id="MDN3702667.1"/>
    </source>
</evidence>
<dbReference type="SUPFAM" id="SSF51569">
    <property type="entry name" value="Aldolase"/>
    <property type="match status" value="1"/>
</dbReference>
<proteinExistence type="predicted"/>
<protein>
    <recommendedName>
        <fullName evidence="2">Pyruvate carboxyltransferase domain-containing protein</fullName>
    </recommendedName>
</protein>
<evidence type="ECO:0000256" key="1">
    <source>
        <dbReference type="ARBA" id="ARBA00023211"/>
    </source>
</evidence>
<feature type="domain" description="Pyruvate carboxyltransferase" evidence="2">
    <location>
        <begin position="4"/>
        <end position="264"/>
    </location>
</feature>
<keyword evidence="4" id="KW-1185">Reference proteome</keyword>
<dbReference type="Pfam" id="PF00682">
    <property type="entry name" value="HMGL-like"/>
    <property type="match status" value="1"/>
</dbReference>
<name>A0ABT8CLP4_9VIBR</name>
<dbReference type="InterPro" id="IPR000891">
    <property type="entry name" value="PYR_CT"/>
</dbReference>
<organism evidence="3 4">
    <name type="scientific">Vibrio artabrorum</name>
    <dbReference type="NCBI Taxonomy" id="446374"/>
    <lineage>
        <taxon>Bacteria</taxon>
        <taxon>Pseudomonadati</taxon>
        <taxon>Pseudomonadota</taxon>
        <taxon>Gammaproteobacteria</taxon>
        <taxon>Vibrionales</taxon>
        <taxon>Vibrionaceae</taxon>
        <taxon>Vibrio</taxon>
    </lineage>
</organism>
<dbReference type="InterPro" id="IPR050073">
    <property type="entry name" value="2-IPM_HCS-like"/>
</dbReference>
<dbReference type="PROSITE" id="PS50991">
    <property type="entry name" value="PYR_CT"/>
    <property type="match status" value="1"/>
</dbReference>
<dbReference type="InterPro" id="IPR013785">
    <property type="entry name" value="Aldolase_TIM"/>
</dbReference>
<evidence type="ECO:0000259" key="2">
    <source>
        <dbReference type="PROSITE" id="PS50991"/>
    </source>
</evidence>
<dbReference type="Gene3D" id="3.20.20.70">
    <property type="entry name" value="Aldolase class I"/>
    <property type="match status" value="1"/>
</dbReference>
<gene>
    <name evidence="3" type="ORF">QWY96_20310</name>
</gene>